<evidence type="ECO:0000313" key="3">
    <source>
        <dbReference type="Proteomes" id="UP000275348"/>
    </source>
</evidence>
<evidence type="ECO:0000259" key="1">
    <source>
        <dbReference type="Pfam" id="PF10988"/>
    </source>
</evidence>
<gene>
    <name evidence="2" type="ORF">EAH69_03085</name>
</gene>
<feature type="domain" description="Putative auto-transporter adhesin head GIN" evidence="1">
    <location>
        <begin position="51"/>
        <end position="231"/>
    </location>
</feature>
<dbReference type="Gene3D" id="2.160.20.120">
    <property type="match status" value="1"/>
</dbReference>
<name>A0A3L9MGH5_9FLAO</name>
<dbReference type="RefSeq" id="WP_121933731.1">
    <property type="nucleotide sequence ID" value="NZ_RDOJ01000003.1"/>
</dbReference>
<accession>A0A3L9MGH5</accession>
<reference evidence="2 3" key="1">
    <citation type="submission" date="2018-10" db="EMBL/GenBank/DDBJ databases">
        <authorList>
            <person name="Chen X."/>
        </authorList>
    </citation>
    <scope>NUCLEOTIDE SEQUENCE [LARGE SCALE GENOMIC DNA]</scope>
    <source>
        <strain evidence="2 3">YIM 102668</strain>
    </source>
</reference>
<keyword evidence="3" id="KW-1185">Reference proteome</keyword>
<dbReference type="EMBL" id="RDOJ01000003">
    <property type="protein sequence ID" value="RLZ11922.1"/>
    <property type="molecule type" value="Genomic_DNA"/>
</dbReference>
<dbReference type="Pfam" id="PF10988">
    <property type="entry name" value="DUF2807"/>
    <property type="match status" value="1"/>
</dbReference>
<protein>
    <submittedName>
        <fullName evidence="2">DUF2807 domain-containing protein</fullName>
    </submittedName>
</protein>
<evidence type="ECO:0000313" key="2">
    <source>
        <dbReference type="EMBL" id="RLZ11922.1"/>
    </source>
</evidence>
<dbReference type="Proteomes" id="UP000275348">
    <property type="component" value="Unassembled WGS sequence"/>
</dbReference>
<dbReference type="InterPro" id="IPR021255">
    <property type="entry name" value="DUF2807"/>
</dbReference>
<dbReference type="AlphaFoldDB" id="A0A3L9MGH5"/>
<comment type="caution">
    <text evidence="2">The sequence shown here is derived from an EMBL/GenBank/DDBJ whole genome shotgun (WGS) entry which is preliminary data.</text>
</comment>
<organism evidence="2 3">
    <name type="scientific">Faecalibacter macacae</name>
    <dbReference type="NCBI Taxonomy" id="1859289"/>
    <lineage>
        <taxon>Bacteria</taxon>
        <taxon>Pseudomonadati</taxon>
        <taxon>Bacteroidota</taxon>
        <taxon>Flavobacteriia</taxon>
        <taxon>Flavobacteriales</taxon>
        <taxon>Weeksellaceae</taxon>
        <taxon>Faecalibacter</taxon>
    </lineage>
</organism>
<proteinExistence type="predicted"/>
<sequence>MKYIILPLSAVLTLTFSSCSIDINGKKGLDLVESNFDSNTSIVHEDRKISNFDNVDISSAFSVVVSDNDYKGSIVVSAPDYAMDKIVTKVVNGTLKVYVDGSISMKSGDKLEITFPHRKLRDIKISGASKLIVKHVMKLEKLNVNLSGASSLDLNVVSNLIKLDHSGASKFKLTGNTQDFEANVSGASKLDAENLKASKVILKASGASSAKVWAVNDLKINASGASKVVYKSQNGLVKSLDKSGASKISEF</sequence>
<dbReference type="OrthoDB" id="794214at2"/>
<dbReference type="PROSITE" id="PS51257">
    <property type="entry name" value="PROKAR_LIPOPROTEIN"/>
    <property type="match status" value="1"/>
</dbReference>